<proteinExistence type="predicted"/>
<comment type="caution">
    <text evidence="3">The sequence shown here is derived from an EMBL/GenBank/DDBJ whole genome shotgun (WGS) entry which is preliminary data.</text>
</comment>
<accession>A0ABP6GXR9</accession>
<keyword evidence="2" id="KW-0472">Membrane</keyword>
<sequence length="161" mass="16819">MRRLFKPGGLAVAASAVFLAWSGWTYQNTGPDLAAERDRALADGRERVAVLNTLDHTRAEAGRRAWLAASTGDLRARLEGESSAARLAGSRTSATGTVLAAALTAFDGRAGSAELIASVNIQLTPAEGVPTVQRKRFTADLTRTSGGWRLSSLVSLPAQGG</sequence>
<comment type="subcellular location">
    <subcellularLocation>
        <location evidence="1">Membrane</location>
    </subcellularLocation>
</comment>
<evidence type="ECO:0000256" key="1">
    <source>
        <dbReference type="ARBA" id="ARBA00004370"/>
    </source>
</evidence>
<reference evidence="4" key="1">
    <citation type="journal article" date="2019" name="Int. J. Syst. Evol. Microbiol.">
        <title>The Global Catalogue of Microorganisms (GCM) 10K type strain sequencing project: providing services to taxonomists for standard genome sequencing and annotation.</title>
        <authorList>
            <consortium name="The Broad Institute Genomics Platform"/>
            <consortium name="The Broad Institute Genome Sequencing Center for Infectious Disease"/>
            <person name="Wu L."/>
            <person name="Ma J."/>
        </authorList>
    </citation>
    <scope>NUCLEOTIDE SEQUENCE [LARGE SCALE GENOMIC DNA]</scope>
    <source>
        <strain evidence="4">JCM 8201</strain>
    </source>
</reference>
<protein>
    <recommendedName>
        <fullName evidence="5">Mce-associated membrane protein</fullName>
    </recommendedName>
</protein>
<dbReference type="PANTHER" id="PTHR37042:SF4">
    <property type="entry name" value="OUTER MEMBRANE PROTEIN RV1973"/>
    <property type="match status" value="1"/>
</dbReference>
<name>A0ABP6GXR9_9ACTN</name>
<evidence type="ECO:0000313" key="3">
    <source>
        <dbReference type="EMBL" id="GAA2731790.1"/>
    </source>
</evidence>
<evidence type="ECO:0000313" key="4">
    <source>
        <dbReference type="Proteomes" id="UP001501842"/>
    </source>
</evidence>
<evidence type="ECO:0000256" key="2">
    <source>
        <dbReference type="ARBA" id="ARBA00023136"/>
    </source>
</evidence>
<gene>
    <name evidence="3" type="ORF">GCM10010439_48100</name>
</gene>
<dbReference type="RefSeq" id="WP_344452963.1">
    <property type="nucleotide sequence ID" value="NZ_BAAATZ010000020.1"/>
</dbReference>
<dbReference type="PANTHER" id="PTHR37042">
    <property type="entry name" value="OUTER MEMBRANE PROTEIN RV1973"/>
    <property type="match status" value="1"/>
</dbReference>
<keyword evidence="4" id="KW-1185">Reference proteome</keyword>
<evidence type="ECO:0008006" key="5">
    <source>
        <dbReference type="Google" id="ProtNLM"/>
    </source>
</evidence>
<dbReference type="Proteomes" id="UP001501842">
    <property type="component" value="Unassembled WGS sequence"/>
</dbReference>
<organism evidence="3 4">
    <name type="scientific">Actinocorallia aurantiaca</name>
    <dbReference type="NCBI Taxonomy" id="46204"/>
    <lineage>
        <taxon>Bacteria</taxon>
        <taxon>Bacillati</taxon>
        <taxon>Actinomycetota</taxon>
        <taxon>Actinomycetes</taxon>
        <taxon>Streptosporangiales</taxon>
        <taxon>Thermomonosporaceae</taxon>
        <taxon>Actinocorallia</taxon>
    </lineage>
</organism>
<dbReference type="EMBL" id="BAAATZ010000020">
    <property type="protein sequence ID" value="GAA2731790.1"/>
    <property type="molecule type" value="Genomic_DNA"/>
</dbReference>